<accession>V8N6Z9</accession>
<dbReference type="GO" id="GO:0005524">
    <property type="term" value="F:ATP binding"/>
    <property type="evidence" value="ECO:0007669"/>
    <property type="project" value="UniProtKB-KW"/>
</dbReference>
<feature type="non-terminal residue" evidence="5">
    <location>
        <position position="1"/>
    </location>
</feature>
<feature type="non-terminal residue" evidence="5">
    <location>
        <position position="110"/>
    </location>
</feature>
<dbReference type="GO" id="GO:0003678">
    <property type="term" value="F:DNA helicase activity"/>
    <property type="evidence" value="ECO:0007669"/>
    <property type="project" value="InterPro"/>
</dbReference>
<name>V8N6Z9_OPHHA</name>
<dbReference type="EMBL" id="AZIM01008751">
    <property type="protein sequence ID" value="ETE57337.1"/>
    <property type="molecule type" value="Genomic_DNA"/>
</dbReference>
<keyword evidence="1" id="KW-0547">Nucleotide-binding</keyword>
<keyword evidence="6" id="KW-1185">Reference proteome</keyword>
<dbReference type="CDD" id="cd18793">
    <property type="entry name" value="SF2_C_SNF"/>
    <property type="match status" value="1"/>
</dbReference>
<dbReference type="GO" id="GO:0005634">
    <property type="term" value="C:nucleus"/>
    <property type="evidence" value="ECO:0007669"/>
    <property type="project" value="TreeGrafter"/>
</dbReference>
<keyword evidence="3" id="KW-0067">ATP-binding</keyword>
<evidence type="ECO:0000259" key="4">
    <source>
        <dbReference type="SMART" id="SM00490"/>
    </source>
</evidence>
<evidence type="ECO:0000256" key="1">
    <source>
        <dbReference type="ARBA" id="ARBA00022741"/>
    </source>
</evidence>
<evidence type="ECO:0000256" key="2">
    <source>
        <dbReference type="ARBA" id="ARBA00022801"/>
    </source>
</evidence>
<dbReference type="PANTHER" id="PTHR47157">
    <property type="entry name" value="CHROMODOMAIN-HELICASE-DNA-BINDING PROTEIN 1-LIKE"/>
    <property type="match status" value="1"/>
</dbReference>
<dbReference type="InterPro" id="IPR031053">
    <property type="entry name" value="ALC1"/>
</dbReference>
<dbReference type="Pfam" id="PF00271">
    <property type="entry name" value="Helicase_C"/>
    <property type="match status" value="1"/>
</dbReference>
<dbReference type="GO" id="GO:0006338">
    <property type="term" value="P:chromatin remodeling"/>
    <property type="evidence" value="ECO:0007669"/>
    <property type="project" value="InterPro"/>
</dbReference>
<protein>
    <submittedName>
        <fullName evidence="5">Chromodomain-helicase-DNA-binding protein 1-like protein</fullName>
    </submittedName>
</protein>
<dbReference type="InterPro" id="IPR049730">
    <property type="entry name" value="SNF2/RAD54-like_C"/>
</dbReference>
<dbReference type="InterPro" id="IPR027417">
    <property type="entry name" value="P-loop_NTPase"/>
</dbReference>
<comment type="caution">
    <text evidence="5">The sequence shown here is derived from an EMBL/GenBank/DDBJ whole genome shotgun (WGS) entry which is preliminary data.</text>
</comment>
<sequence>FFLGVEPEPFVVGDHLIEASGKLNLLDKLLSFLYVGKHRVLLFSQMTQMLDILQDYMDYKGYSYERLDGSVRGGVGISLTAADTVIFVDSDFNPQNDVQAAARAHRIGQK</sequence>
<proteinExistence type="predicted"/>
<keyword evidence="2" id="KW-0378">Hydrolase</keyword>
<dbReference type="SUPFAM" id="SSF52540">
    <property type="entry name" value="P-loop containing nucleoside triphosphate hydrolases"/>
    <property type="match status" value="1"/>
</dbReference>
<dbReference type="GO" id="GO:0006281">
    <property type="term" value="P:DNA repair"/>
    <property type="evidence" value="ECO:0007669"/>
    <property type="project" value="InterPro"/>
</dbReference>
<dbReference type="PANTHER" id="PTHR47157:SF1">
    <property type="entry name" value="CHROMODOMAIN-HELICASE-DNA-BINDING PROTEIN 1-LIKE"/>
    <property type="match status" value="1"/>
</dbReference>
<dbReference type="Gene3D" id="3.40.50.300">
    <property type="entry name" value="P-loop containing nucleotide triphosphate hydrolases"/>
    <property type="match status" value="2"/>
</dbReference>
<organism evidence="5 6">
    <name type="scientific">Ophiophagus hannah</name>
    <name type="common">King cobra</name>
    <name type="synonym">Naja hannah</name>
    <dbReference type="NCBI Taxonomy" id="8665"/>
    <lineage>
        <taxon>Eukaryota</taxon>
        <taxon>Metazoa</taxon>
        <taxon>Chordata</taxon>
        <taxon>Craniata</taxon>
        <taxon>Vertebrata</taxon>
        <taxon>Euteleostomi</taxon>
        <taxon>Lepidosauria</taxon>
        <taxon>Squamata</taxon>
        <taxon>Bifurcata</taxon>
        <taxon>Unidentata</taxon>
        <taxon>Episquamata</taxon>
        <taxon>Toxicofera</taxon>
        <taxon>Serpentes</taxon>
        <taxon>Colubroidea</taxon>
        <taxon>Elapidae</taxon>
        <taxon>Elapinae</taxon>
        <taxon>Ophiophagus</taxon>
    </lineage>
</organism>
<evidence type="ECO:0000313" key="6">
    <source>
        <dbReference type="Proteomes" id="UP000018936"/>
    </source>
</evidence>
<dbReference type="GO" id="GO:0016787">
    <property type="term" value="F:hydrolase activity"/>
    <property type="evidence" value="ECO:0007669"/>
    <property type="project" value="UniProtKB-KW"/>
</dbReference>
<evidence type="ECO:0000313" key="5">
    <source>
        <dbReference type="EMBL" id="ETE57337.1"/>
    </source>
</evidence>
<dbReference type="Proteomes" id="UP000018936">
    <property type="component" value="Unassembled WGS sequence"/>
</dbReference>
<reference evidence="5 6" key="1">
    <citation type="journal article" date="2013" name="Proc. Natl. Acad. Sci. U.S.A.">
        <title>The king cobra genome reveals dynamic gene evolution and adaptation in the snake venom system.</title>
        <authorList>
            <person name="Vonk F.J."/>
            <person name="Casewell N.R."/>
            <person name="Henkel C.V."/>
            <person name="Heimberg A.M."/>
            <person name="Jansen H.J."/>
            <person name="McCleary R.J."/>
            <person name="Kerkkamp H.M."/>
            <person name="Vos R.A."/>
            <person name="Guerreiro I."/>
            <person name="Calvete J.J."/>
            <person name="Wuster W."/>
            <person name="Woods A.E."/>
            <person name="Logan J.M."/>
            <person name="Harrison R.A."/>
            <person name="Castoe T.A."/>
            <person name="de Koning A.P."/>
            <person name="Pollock D.D."/>
            <person name="Yandell M."/>
            <person name="Calderon D."/>
            <person name="Renjifo C."/>
            <person name="Currier R.B."/>
            <person name="Salgado D."/>
            <person name="Pla D."/>
            <person name="Sanz L."/>
            <person name="Hyder A.S."/>
            <person name="Ribeiro J.M."/>
            <person name="Arntzen J.W."/>
            <person name="van den Thillart G.E."/>
            <person name="Boetzer M."/>
            <person name="Pirovano W."/>
            <person name="Dirks R.P."/>
            <person name="Spaink H.P."/>
            <person name="Duboule D."/>
            <person name="McGlinn E."/>
            <person name="Kini R.M."/>
            <person name="Richardson M.K."/>
        </authorList>
    </citation>
    <scope>NUCLEOTIDE SEQUENCE</scope>
    <source>
        <tissue evidence="5">Blood</tissue>
    </source>
</reference>
<gene>
    <name evidence="5" type="primary">CHD1L</name>
    <name evidence="5" type="ORF">L345_16949</name>
</gene>
<dbReference type="GO" id="GO:0003677">
    <property type="term" value="F:DNA binding"/>
    <property type="evidence" value="ECO:0007669"/>
    <property type="project" value="UniProtKB-KW"/>
</dbReference>
<dbReference type="OrthoDB" id="448448at2759"/>
<keyword evidence="5" id="KW-0347">Helicase</keyword>
<dbReference type="InterPro" id="IPR001650">
    <property type="entry name" value="Helicase_C-like"/>
</dbReference>
<dbReference type="AlphaFoldDB" id="V8N6Z9"/>
<feature type="domain" description="Helicase C-terminal" evidence="4">
    <location>
        <begin position="51"/>
        <end position="108"/>
    </location>
</feature>
<keyword evidence="5" id="KW-0238">DNA-binding</keyword>
<evidence type="ECO:0000256" key="3">
    <source>
        <dbReference type="ARBA" id="ARBA00022840"/>
    </source>
</evidence>
<dbReference type="SMART" id="SM00490">
    <property type="entry name" value="HELICc"/>
    <property type="match status" value="1"/>
</dbReference>